<feature type="chain" id="PRO_5003167339" evidence="1">
    <location>
        <begin position="21"/>
        <end position="804"/>
    </location>
</feature>
<dbReference type="Proteomes" id="UP000002943">
    <property type="component" value="Unassembled WGS sequence"/>
</dbReference>
<feature type="signal peptide" evidence="1">
    <location>
        <begin position="1"/>
        <end position="20"/>
    </location>
</feature>
<accession>E3BHB5</accession>
<dbReference type="AlphaFoldDB" id="E3BHB5"/>
<dbReference type="EMBL" id="AEIU01000055">
    <property type="protein sequence ID" value="EFP97563.1"/>
    <property type="molecule type" value="Genomic_DNA"/>
</dbReference>
<organism evidence="2 3">
    <name type="scientific">Vibrio caribbeanicus ATCC BAA-2122</name>
    <dbReference type="NCBI Taxonomy" id="796620"/>
    <lineage>
        <taxon>Bacteria</taxon>
        <taxon>Pseudomonadati</taxon>
        <taxon>Pseudomonadota</taxon>
        <taxon>Gammaproteobacteria</taxon>
        <taxon>Vibrionales</taxon>
        <taxon>Vibrionaceae</taxon>
        <taxon>Vibrio</taxon>
    </lineage>
</organism>
<proteinExistence type="predicted"/>
<evidence type="ECO:0000313" key="3">
    <source>
        <dbReference type="Proteomes" id="UP000002943"/>
    </source>
</evidence>
<dbReference type="OrthoDB" id="5833729at2"/>
<sequence>MRKNKIVLFLSVLYSSSSLAVIDITPSHVEVHGAQCQSGFRLLKSAEAKHLSSVLYDNGKIDMWGRYFLDNGKTLAVTHDNSIGVVHDAFEYIVNIEDNDPTIPTGESLCTEKHGNFYAIDASSDTKYQKITYNELAINQALDKGILHTTTTDRVSQAKYGNNLVNRVKILIKINDDSSAHFMIRAVGEDSNPDAEVSVDRGKNWGYVGLVGEIKGQRLRMRYNSTSDLALGPTPQLLDSFLYTAGSGTPVMKYWDFKLNLTESIGKGYALVTLNVFSDKAQKQLFEKTNLSLELNKAEYFPDTGVTVTGDSLLSSPIHFRTDAYSQNQWSSYHLLYSTSAQAINDQYFSGKHIGVIASTTQKDPYASDVDNLILAQQTVIPLSLPAARHRQKRCLEDFLQAVQSLGTWAIARMLGEPSICGVQNNQPIANVPPLIVEEPEPIGNSDNVVYEVIEVQPHSDNPDAFYTAMNVLACDDNLNTDTNEGTCTPEQNEAIGLMGNLTLEELGAVINEVQEYLNLSTHGAPGTALSVDTGDSHLDHFINQNPEIAIGFLNSAMIIANASDVKPSKPVSRRTKIGKPRNDNVLTGSCASNDRELGDDDGFCMQNIRKRANKKPRETAVSLPPRMQTGGQYYRREADSRDFHNMIRTFGSSGVSSRIGTYELAANTWAIGRDGAAPGNNQRFVVLSDTDNGRGGRATFGLRHIWTNKEGGHQNDFMRLGFHNQEMLARMLMAALTSIDSNPRITTRRGLNGQRRDYAAVRFVYGRYHYLLTNVTIVVASDGYIITAYPAPNAKLEVLEDEF</sequence>
<protein>
    <submittedName>
        <fullName evidence="2">Uncharacterized protein</fullName>
    </submittedName>
</protein>
<evidence type="ECO:0000313" key="2">
    <source>
        <dbReference type="EMBL" id="EFP97563.1"/>
    </source>
</evidence>
<reference evidence="2 3" key="1">
    <citation type="journal article" date="2012" name="Int. J. Syst. Evol. Microbiol.">
        <title>Vibrio caribbeanicus sp. nov., isolated from the marine sponge Scleritoderma cyanea.</title>
        <authorList>
            <person name="Hoffmann M."/>
            <person name="Monday S.R."/>
            <person name="Allard M.W."/>
            <person name="Strain E.A."/>
            <person name="Whittaker P."/>
            <person name="Naum M."/>
            <person name="McCarthy P.J."/>
            <person name="Lopez J.V."/>
            <person name="Fischer M."/>
            <person name="Brown E.W."/>
        </authorList>
    </citation>
    <scope>NUCLEOTIDE SEQUENCE [LARGE SCALE GENOMIC DNA]</scope>
    <source>
        <strain evidence="2 3">ATCC BAA-2122</strain>
    </source>
</reference>
<comment type="caution">
    <text evidence="2">The sequence shown here is derived from an EMBL/GenBank/DDBJ whole genome shotgun (WGS) entry which is preliminary data.</text>
</comment>
<gene>
    <name evidence="2" type="ORF">VIBC2010_17779</name>
</gene>
<dbReference type="RefSeq" id="WP_009600370.1">
    <property type="nucleotide sequence ID" value="NZ_AEIU01000055.1"/>
</dbReference>
<evidence type="ECO:0000256" key="1">
    <source>
        <dbReference type="SAM" id="SignalP"/>
    </source>
</evidence>
<name>E3BHB5_9VIBR</name>
<keyword evidence="1" id="KW-0732">Signal</keyword>
<keyword evidence="3" id="KW-1185">Reference proteome</keyword>